<dbReference type="PROSITE" id="PS50817">
    <property type="entry name" value="INTEIN_N_TER"/>
    <property type="match status" value="1"/>
</dbReference>
<dbReference type="AlphaFoldDB" id="A0A9D7SBG2"/>
<keyword evidence="1" id="KW-0472">Membrane</keyword>
<evidence type="ECO:0000313" key="4">
    <source>
        <dbReference type="Proteomes" id="UP000808349"/>
    </source>
</evidence>
<gene>
    <name evidence="3" type="ORF">IPO85_15685</name>
</gene>
<dbReference type="Pfam" id="PF25302">
    <property type="entry name" value="NADase_transloc"/>
    <property type="match status" value="1"/>
</dbReference>
<dbReference type="SMART" id="SM00306">
    <property type="entry name" value="HintN"/>
    <property type="match status" value="1"/>
</dbReference>
<dbReference type="CDD" id="cd00081">
    <property type="entry name" value="Hint"/>
    <property type="match status" value="1"/>
</dbReference>
<dbReference type="SUPFAM" id="SSF51294">
    <property type="entry name" value="Hedgehog/intein (Hint) domain"/>
    <property type="match status" value="1"/>
</dbReference>
<dbReference type="InterPro" id="IPR036844">
    <property type="entry name" value="Hint_dom_sf"/>
</dbReference>
<reference evidence="3 4" key="1">
    <citation type="submission" date="2020-10" db="EMBL/GenBank/DDBJ databases">
        <title>Connecting structure to function with the recovery of over 1000 high-quality activated sludge metagenome-assembled genomes encoding full-length rRNA genes using long-read sequencing.</title>
        <authorList>
            <person name="Singleton C.M."/>
            <person name="Petriglieri F."/>
            <person name="Kristensen J.M."/>
            <person name="Kirkegaard R.H."/>
            <person name="Michaelsen T.Y."/>
            <person name="Andersen M.H."/>
            <person name="Karst S.M."/>
            <person name="Dueholm M.S."/>
            <person name="Nielsen P.H."/>
            <person name="Albertsen M."/>
        </authorList>
    </citation>
    <scope>NUCLEOTIDE SEQUENCE [LARGE SCALE GENOMIC DNA]</scope>
    <source>
        <strain evidence="3">Ribe_18-Q3-R11-54_BAT3C.373</strain>
    </source>
</reference>
<dbReference type="Proteomes" id="UP000808349">
    <property type="component" value="Unassembled WGS sequence"/>
</dbReference>
<evidence type="ECO:0000256" key="1">
    <source>
        <dbReference type="SAM" id="Phobius"/>
    </source>
</evidence>
<keyword evidence="1" id="KW-1133">Transmembrane helix</keyword>
<dbReference type="InterPro" id="IPR006141">
    <property type="entry name" value="Intein_N"/>
</dbReference>
<dbReference type="InterPro" id="IPR003587">
    <property type="entry name" value="Hint_dom_N"/>
</dbReference>
<feature type="transmembrane region" description="Helical" evidence="1">
    <location>
        <begin position="36"/>
        <end position="53"/>
    </location>
</feature>
<dbReference type="Gene3D" id="2.170.16.10">
    <property type="entry name" value="Hedgehog/Intein (Hint) domain"/>
    <property type="match status" value="1"/>
</dbReference>
<organism evidence="3 4">
    <name type="scientific">Candidatus Defluviibacterium haderslevense</name>
    <dbReference type="NCBI Taxonomy" id="2981993"/>
    <lineage>
        <taxon>Bacteria</taxon>
        <taxon>Pseudomonadati</taxon>
        <taxon>Bacteroidota</taxon>
        <taxon>Saprospiria</taxon>
        <taxon>Saprospirales</taxon>
        <taxon>Saprospiraceae</taxon>
        <taxon>Candidatus Defluviibacterium</taxon>
    </lineage>
</organism>
<evidence type="ECO:0000259" key="2">
    <source>
        <dbReference type="SMART" id="SM00306"/>
    </source>
</evidence>
<proteinExistence type="predicted"/>
<dbReference type="InterPro" id="IPR057561">
    <property type="entry name" value="NADase_transloc"/>
</dbReference>
<protein>
    <recommendedName>
        <fullName evidence="2">Hint domain-containing protein</fullName>
    </recommendedName>
</protein>
<dbReference type="GO" id="GO:0016539">
    <property type="term" value="P:intein-mediated protein splicing"/>
    <property type="evidence" value="ECO:0007669"/>
    <property type="project" value="InterPro"/>
</dbReference>
<name>A0A9D7SBG2_9BACT</name>
<dbReference type="EMBL" id="JADKFW010000013">
    <property type="protein sequence ID" value="MBK9718921.1"/>
    <property type="molecule type" value="Genomic_DNA"/>
</dbReference>
<feature type="domain" description="Hint" evidence="2">
    <location>
        <begin position="284"/>
        <end position="374"/>
    </location>
</feature>
<comment type="caution">
    <text evidence="3">The sequence shown here is derived from an EMBL/GenBank/DDBJ whole genome shotgun (WGS) entry which is preliminary data.</text>
</comment>
<sequence length="440" mass="49696">MQGGSSVLQIKFSAKFPAIANPQTVSSHIMMTNRTYILIILTVVISFTAYGQTKTLKLIEPTIGLTPDISDDAKKNLERLKMMFAKVDSIINSYPNYETAKKHLTPRQIEIYENEEEYSKEDHLDVGSWGCSWYCGGGPDSIFASSTLTPNKTLDYKADNIHDFSLRTAWVEGVNGNGVGESLTFRFAKQSPPVTTVEIYNGYMKSDKVWQDNSRVKQLKLYVNKKPYALLNLKDIKSKQIFAIDTLQGVDKELYLKFEIADVYKGDKYDDVSISEIEFDGIGVHCFAKGTLVSTPSGQVEIEKLVVGNKILSFNVLTKTVETSTILELANQKHHNLYELNFSDKTLIVTDDHPFYFNGQFYSIKENNKYGQQTQLLQKGQQLSFLINGQLQTLELTAIKRLELCETTYTITKLDRNKLFFANGAFVATEEIVTTTARND</sequence>
<evidence type="ECO:0000313" key="3">
    <source>
        <dbReference type="EMBL" id="MBK9718921.1"/>
    </source>
</evidence>
<dbReference type="NCBIfam" id="NF047619">
    <property type="entry name" value="NADase_discoid"/>
    <property type="match status" value="1"/>
</dbReference>
<keyword evidence="1" id="KW-0812">Transmembrane</keyword>
<accession>A0A9D7SBG2</accession>